<sequence length="188" mass="20993">MVVSSQAFSISIILGITADIVLIFLINPATLTEPPTSNEIASAVDQFAGRALSILAVVLVVLQFTLDGSDITHFEELTLIALTVSAGLLMVTFILELVGAIRILFFRLQLSALRYAGLLLFLSIVLVLKAKSVPEIMPFSLSVFVGLSWIIWILHELHYIFKTQREEWDSIDMKRCDWAIRTIESWRG</sequence>
<proteinExistence type="predicted"/>
<comment type="caution">
    <text evidence="2">The sequence shown here is derived from an EMBL/GenBank/DDBJ whole genome shotgun (WGS) entry which is preliminary data.</text>
</comment>
<feature type="transmembrane region" description="Helical" evidence="1">
    <location>
        <begin position="78"/>
        <end position="105"/>
    </location>
</feature>
<feature type="transmembrane region" description="Helical" evidence="1">
    <location>
        <begin position="47"/>
        <end position="66"/>
    </location>
</feature>
<dbReference type="AlphaFoldDB" id="A0ABD5VEY0"/>
<dbReference type="EMBL" id="JBHSXN010000001">
    <property type="protein sequence ID" value="MFC6952233.1"/>
    <property type="molecule type" value="Genomic_DNA"/>
</dbReference>
<dbReference type="RefSeq" id="WP_336349224.1">
    <property type="nucleotide sequence ID" value="NZ_JAZAQL010000001.1"/>
</dbReference>
<feature type="transmembrane region" description="Helical" evidence="1">
    <location>
        <begin position="6"/>
        <end position="26"/>
    </location>
</feature>
<feature type="transmembrane region" description="Helical" evidence="1">
    <location>
        <begin position="136"/>
        <end position="155"/>
    </location>
</feature>
<organism evidence="2 3">
    <name type="scientific">Halorubellus litoreus</name>
    <dbReference type="NCBI Taxonomy" id="755308"/>
    <lineage>
        <taxon>Archaea</taxon>
        <taxon>Methanobacteriati</taxon>
        <taxon>Methanobacteriota</taxon>
        <taxon>Stenosarchaea group</taxon>
        <taxon>Halobacteria</taxon>
        <taxon>Halobacteriales</taxon>
        <taxon>Halorubellaceae</taxon>
        <taxon>Halorubellus</taxon>
    </lineage>
</organism>
<keyword evidence="1" id="KW-1133">Transmembrane helix</keyword>
<evidence type="ECO:0000313" key="3">
    <source>
        <dbReference type="Proteomes" id="UP001596395"/>
    </source>
</evidence>
<reference evidence="2 3" key="1">
    <citation type="journal article" date="2019" name="Int. J. Syst. Evol. Microbiol.">
        <title>The Global Catalogue of Microorganisms (GCM) 10K type strain sequencing project: providing services to taxonomists for standard genome sequencing and annotation.</title>
        <authorList>
            <consortium name="The Broad Institute Genomics Platform"/>
            <consortium name="The Broad Institute Genome Sequencing Center for Infectious Disease"/>
            <person name="Wu L."/>
            <person name="Ma J."/>
        </authorList>
    </citation>
    <scope>NUCLEOTIDE SEQUENCE [LARGE SCALE GENOMIC DNA]</scope>
    <source>
        <strain evidence="2 3">GX26</strain>
    </source>
</reference>
<dbReference type="Proteomes" id="UP001596395">
    <property type="component" value="Unassembled WGS sequence"/>
</dbReference>
<evidence type="ECO:0000313" key="2">
    <source>
        <dbReference type="EMBL" id="MFC6952233.1"/>
    </source>
</evidence>
<feature type="transmembrane region" description="Helical" evidence="1">
    <location>
        <begin position="112"/>
        <end position="130"/>
    </location>
</feature>
<protein>
    <submittedName>
        <fullName evidence="2">Uncharacterized protein</fullName>
    </submittedName>
</protein>
<accession>A0ABD5VEY0</accession>
<keyword evidence="3" id="KW-1185">Reference proteome</keyword>
<name>A0ABD5VEY0_9EURY</name>
<evidence type="ECO:0000256" key="1">
    <source>
        <dbReference type="SAM" id="Phobius"/>
    </source>
</evidence>
<gene>
    <name evidence="2" type="ORF">ACFQGB_05105</name>
</gene>
<keyword evidence="1" id="KW-0472">Membrane</keyword>
<keyword evidence="1" id="KW-0812">Transmembrane</keyword>